<keyword evidence="4" id="KW-1185">Reference proteome</keyword>
<dbReference type="InterPro" id="IPR036641">
    <property type="entry name" value="HPT_dom_sf"/>
</dbReference>
<reference evidence="3 4" key="1">
    <citation type="submission" date="2018-05" db="EMBL/GenBank/DDBJ databases">
        <title>Coraliomargarita sinensis sp. nov., isolated from a marine solar saltern.</title>
        <authorList>
            <person name="Zhou L.Y."/>
        </authorList>
    </citation>
    <scope>NUCLEOTIDE SEQUENCE [LARGE SCALE GENOMIC DNA]</scope>
    <source>
        <strain evidence="3 4">WN38</strain>
    </source>
</reference>
<feature type="modified residue" description="Phosphohistidine" evidence="1">
    <location>
        <position position="75"/>
    </location>
</feature>
<comment type="caution">
    <text evidence="3">The sequence shown here is derived from an EMBL/GenBank/DDBJ whole genome shotgun (WGS) entry which is preliminary data.</text>
</comment>
<dbReference type="GO" id="GO:0004672">
    <property type="term" value="F:protein kinase activity"/>
    <property type="evidence" value="ECO:0007669"/>
    <property type="project" value="UniProtKB-ARBA"/>
</dbReference>
<dbReference type="Proteomes" id="UP000247099">
    <property type="component" value="Unassembled WGS sequence"/>
</dbReference>
<gene>
    <name evidence="3" type="ORF">DDZ13_14835</name>
</gene>
<feature type="domain" description="HPt" evidence="2">
    <location>
        <begin position="36"/>
        <end position="134"/>
    </location>
</feature>
<proteinExistence type="predicted"/>
<dbReference type="OrthoDB" id="196962at2"/>
<evidence type="ECO:0000256" key="1">
    <source>
        <dbReference type="PROSITE-ProRule" id="PRU00110"/>
    </source>
</evidence>
<accession>A0A317ZG23</accession>
<sequence>MSEAPQIENVHYDSSVPVMDREQIDMLLMAEDGDESTALARELFHLYESESREKLAALDQICRDRDGDALRRVVHFIAGSAGNLGLMRLSAFYRGIEHAVDDGELEDYEACARLIPREFELSCREFSQSLGLDK</sequence>
<dbReference type="RefSeq" id="WP_110132243.1">
    <property type="nucleotide sequence ID" value="NZ_QHJQ01000017.1"/>
</dbReference>
<dbReference type="Gene3D" id="1.20.120.160">
    <property type="entry name" value="HPT domain"/>
    <property type="match status" value="1"/>
</dbReference>
<dbReference type="InterPro" id="IPR008207">
    <property type="entry name" value="Sig_transdc_His_kin_Hpt_dom"/>
</dbReference>
<dbReference type="InParanoid" id="A0A317ZG23"/>
<dbReference type="AlphaFoldDB" id="A0A317ZG23"/>
<dbReference type="PROSITE" id="PS50894">
    <property type="entry name" value="HPT"/>
    <property type="match status" value="1"/>
</dbReference>
<dbReference type="EMBL" id="QHJQ01000017">
    <property type="protein sequence ID" value="PXA02888.1"/>
    <property type="molecule type" value="Genomic_DNA"/>
</dbReference>
<evidence type="ECO:0000313" key="4">
    <source>
        <dbReference type="Proteomes" id="UP000247099"/>
    </source>
</evidence>
<organism evidence="3 4">
    <name type="scientific">Coraliomargarita sinensis</name>
    <dbReference type="NCBI Taxonomy" id="2174842"/>
    <lineage>
        <taxon>Bacteria</taxon>
        <taxon>Pseudomonadati</taxon>
        <taxon>Verrucomicrobiota</taxon>
        <taxon>Opitutia</taxon>
        <taxon>Puniceicoccales</taxon>
        <taxon>Coraliomargaritaceae</taxon>
        <taxon>Coraliomargarita</taxon>
    </lineage>
</organism>
<name>A0A317ZG23_9BACT</name>
<dbReference type="SUPFAM" id="SSF47226">
    <property type="entry name" value="Histidine-containing phosphotransfer domain, HPT domain"/>
    <property type="match status" value="1"/>
</dbReference>
<protein>
    <recommendedName>
        <fullName evidence="2">HPt domain-containing protein</fullName>
    </recommendedName>
</protein>
<evidence type="ECO:0000313" key="3">
    <source>
        <dbReference type="EMBL" id="PXA02888.1"/>
    </source>
</evidence>
<dbReference type="GO" id="GO:0000160">
    <property type="term" value="P:phosphorelay signal transduction system"/>
    <property type="evidence" value="ECO:0007669"/>
    <property type="project" value="InterPro"/>
</dbReference>
<evidence type="ECO:0000259" key="2">
    <source>
        <dbReference type="PROSITE" id="PS50894"/>
    </source>
</evidence>
<dbReference type="Pfam" id="PF01627">
    <property type="entry name" value="Hpt"/>
    <property type="match status" value="1"/>
</dbReference>
<keyword evidence="1" id="KW-0597">Phosphoprotein</keyword>